<dbReference type="PANTHER" id="PTHR33169:SF14">
    <property type="entry name" value="TRANSCRIPTIONAL REGULATOR RV3488"/>
    <property type="match status" value="1"/>
</dbReference>
<evidence type="ECO:0000313" key="4">
    <source>
        <dbReference type="Proteomes" id="UP001501427"/>
    </source>
</evidence>
<dbReference type="Pfam" id="PF03551">
    <property type="entry name" value="PadR"/>
    <property type="match status" value="1"/>
</dbReference>
<keyword evidence="4" id="KW-1185">Reference proteome</keyword>
<evidence type="ECO:0000256" key="1">
    <source>
        <dbReference type="SAM" id="MobiDB-lite"/>
    </source>
</evidence>
<protein>
    <submittedName>
        <fullName evidence="3">Helix-turn-helix transcriptional regulator</fullName>
    </submittedName>
</protein>
<dbReference type="InterPro" id="IPR005149">
    <property type="entry name" value="Tscrpt_reg_PadR_N"/>
</dbReference>
<dbReference type="Proteomes" id="UP001501427">
    <property type="component" value="Unassembled WGS sequence"/>
</dbReference>
<dbReference type="EMBL" id="BAAAHD010000023">
    <property type="protein sequence ID" value="GAA0564324.1"/>
    <property type="molecule type" value="Genomic_DNA"/>
</dbReference>
<evidence type="ECO:0000259" key="2">
    <source>
        <dbReference type="Pfam" id="PF03551"/>
    </source>
</evidence>
<evidence type="ECO:0000313" key="3">
    <source>
        <dbReference type="EMBL" id="GAA0564324.1"/>
    </source>
</evidence>
<dbReference type="InterPro" id="IPR052509">
    <property type="entry name" value="Metal_resp_DNA-bind_regulator"/>
</dbReference>
<comment type="caution">
    <text evidence="3">The sequence shown here is derived from an EMBL/GenBank/DDBJ whole genome shotgun (WGS) entry which is preliminary data.</text>
</comment>
<sequence>MVCGSEIRGMLQPFLLLLIYQRPDHGYELIERLARMGVADVEPGHAYRVLRGLERERLLTSSWVPSDAGPARRRYELTAEGLTELRARMSGLARFGTVLDSFLLLWREKPDPPASPPAPVDARVDSR</sequence>
<accession>A0ABN1EEA2</accession>
<name>A0ABN1EEA2_9ACTN</name>
<feature type="region of interest" description="Disordered" evidence="1">
    <location>
        <begin position="108"/>
        <end position="127"/>
    </location>
</feature>
<dbReference type="PANTHER" id="PTHR33169">
    <property type="entry name" value="PADR-FAMILY TRANSCRIPTIONAL REGULATOR"/>
    <property type="match status" value="1"/>
</dbReference>
<gene>
    <name evidence="3" type="ORF">GCM10009546_28260</name>
</gene>
<reference evidence="3 4" key="1">
    <citation type="journal article" date="2019" name="Int. J. Syst. Evol. Microbiol.">
        <title>The Global Catalogue of Microorganisms (GCM) 10K type strain sequencing project: providing services to taxonomists for standard genome sequencing and annotation.</title>
        <authorList>
            <consortium name="The Broad Institute Genomics Platform"/>
            <consortium name="The Broad Institute Genome Sequencing Center for Infectious Disease"/>
            <person name="Wu L."/>
            <person name="Ma J."/>
        </authorList>
    </citation>
    <scope>NUCLEOTIDE SEQUENCE [LARGE SCALE GENOMIC DNA]</scope>
    <source>
        <strain evidence="3 4">JCM 10667</strain>
    </source>
</reference>
<organism evidence="3 4">
    <name type="scientific">Actinomadura livida</name>
    <dbReference type="NCBI Taxonomy" id="79909"/>
    <lineage>
        <taxon>Bacteria</taxon>
        <taxon>Bacillati</taxon>
        <taxon>Actinomycetota</taxon>
        <taxon>Actinomycetes</taxon>
        <taxon>Streptosporangiales</taxon>
        <taxon>Thermomonosporaceae</taxon>
        <taxon>Actinomadura</taxon>
    </lineage>
</organism>
<dbReference type="InterPro" id="IPR036390">
    <property type="entry name" value="WH_DNA-bd_sf"/>
</dbReference>
<dbReference type="Gene3D" id="1.10.10.10">
    <property type="entry name" value="Winged helix-like DNA-binding domain superfamily/Winged helix DNA-binding domain"/>
    <property type="match status" value="1"/>
</dbReference>
<feature type="domain" description="Transcription regulator PadR N-terminal" evidence="2">
    <location>
        <begin position="15"/>
        <end position="86"/>
    </location>
</feature>
<dbReference type="InterPro" id="IPR036388">
    <property type="entry name" value="WH-like_DNA-bd_sf"/>
</dbReference>
<proteinExistence type="predicted"/>
<dbReference type="SUPFAM" id="SSF46785">
    <property type="entry name" value="Winged helix' DNA-binding domain"/>
    <property type="match status" value="1"/>
</dbReference>